<gene>
    <name evidence="1" type="ORF">G3563_29055</name>
</gene>
<proteinExistence type="predicted"/>
<name>A0A6D1ABX1_ECOLX</name>
<dbReference type="Gene3D" id="3.40.50.300">
    <property type="entry name" value="P-loop containing nucleotide triphosphate hydrolases"/>
    <property type="match status" value="1"/>
</dbReference>
<dbReference type="EMBL" id="JAAHTE010000689">
    <property type="protein sequence ID" value="NEU03012.1"/>
    <property type="molecule type" value="Genomic_DNA"/>
</dbReference>
<accession>A0A6D1ABX1</accession>
<comment type="caution">
    <text evidence="1">The sequence shown here is derived from an EMBL/GenBank/DDBJ whole genome shotgun (WGS) entry which is preliminary data.</text>
</comment>
<dbReference type="AlphaFoldDB" id="A0A6D1ABX1"/>
<feature type="non-terminal residue" evidence="1">
    <location>
        <position position="1"/>
    </location>
</feature>
<dbReference type="SUPFAM" id="SSF52540">
    <property type="entry name" value="P-loop containing nucleoside triphosphate hydrolases"/>
    <property type="match status" value="1"/>
</dbReference>
<feature type="non-terminal residue" evidence="1">
    <location>
        <position position="88"/>
    </location>
</feature>
<sequence length="88" mass="10094">GKSTLLKLIKGDFDNYTGLYLINGINQKQINFEDLLNNTIYISSDIFIPNMKVIDFIIDNNKEKVNVLNQNIEKYGLINVINKANINM</sequence>
<reference evidence="1" key="1">
    <citation type="submission" date="2020-02" db="EMBL/GenBank/DDBJ databases">
        <title>Investigating the Use of Bacteriophages as New Decolonization Strategy for Intestinal Carriage of CTX-M-15-producing ST131 Escherichia coli: an In Vitro Continuous Culture System Model.</title>
        <authorList>
            <person name="Bernasconi O.J."/>
            <person name="Campos-Madueno E.I."/>
            <person name="Dona V."/>
            <person name="Perreten V."/>
            <person name="Carattoli A."/>
            <person name="Endimiani A."/>
        </authorList>
    </citation>
    <scope>NUCLEOTIDE SEQUENCE</scope>
    <source>
        <strain evidence="1">4901.28</strain>
    </source>
</reference>
<evidence type="ECO:0000313" key="1">
    <source>
        <dbReference type="EMBL" id="NEU03012.1"/>
    </source>
</evidence>
<protein>
    <submittedName>
        <fullName evidence="1">Peptidase C39</fullName>
    </submittedName>
</protein>
<organism evidence="1">
    <name type="scientific">Escherichia coli</name>
    <dbReference type="NCBI Taxonomy" id="562"/>
    <lineage>
        <taxon>Bacteria</taxon>
        <taxon>Pseudomonadati</taxon>
        <taxon>Pseudomonadota</taxon>
        <taxon>Gammaproteobacteria</taxon>
        <taxon>Enterobacterales</taxon>
        <taxon>Enterobacteriaceae</taxon>
        <taxon>Escherichia</taxon>
    </lineage>
</organism>
<dbReference type="InterPro" id="IPR027417">
    <property type="entry name" value="P-loop_NTPase"/>
</dbReference>